<dbReference type="RefSeq" id="WP_208816745.1">
    <property type="nucleotide sequence ID" value="NZ_WVUH01000350.1"/>
</dbReference>
<evidence type="ECO:0000313" key="1">
    <source>
        <dbReference type="EMBL" id="MBO4209794.1"/>
    </source>
</evidence>
<dbReference type="EMBL" id="WVUH01000350">
    <property type="protein sequence ID" value="MBO4209794.1"/>
    <property type="molecule type" value="Genomic_DNA"/>
</dbReference>
<organism evidence="1 2">
    <name type="scientific">Micromonospora echinofusca</name>
    <dbReference type="NCBI Taxonomy" id="47858"/>
    <lineage>
        <taxon>Bacteria</taxon>
        <taxon>Bacillati</taxon>
        <taxon>Actinomycetota</taxon>
        <taxon>Actinomycetes</taxon>
        <taxon>Micromonosporales</taxon>
        <taxon>Micromonosporaceae</taxon>
        <taxon>Micromonospora</taxon>
    </lineage>
</organism>
<gene>
    <name evidence="1" type="ORF">GSF22_27945</name>
</gene>
<sequence>MSTTGNRRIHLIRVYHNTGSRFLPYQPGHPLTQVISHWRHLPTETTP</sequence>
<name>A0ABS3VZJ9_MICEH</name>
<dbReference type="Proteomes" id="UP000823521">
    <property type="component" value="Unassembled WGS sequence"/>
</dbReference>
<comment type="caution">
    <text evidence="1">The sequence shown here is derived from an EMBL/GenBank/DDBJ whole genome shotgun (WGS) entry which is preliminary data.</text>
</comment>
<accession>A0ABS3VZJ9</accession>
<reference evidence="1 2" key="1">
    <citation type="submission" date="2019-12" db="EMBL/GenBank/DDBJ databases">
        <title>Whole genome sequencing of endophytic Actinobacterium Micromonospora sp. MPMI6T.</title>
        <authorList>
            <person name="Evv R."/>
            <person name="Podile A.R."/>
        </authorList>
    </citation>
    <scope>NUCLEOTIDE SEQUENCE [LARGE SCALE GENOMIC DNA]</scope>
    <source>
        <strain evidence="1 2">MPMI6</strain>
    </source>
</reference>
<proteinExistence type="predicted"/>
<protein>
    <submittedName>
        <fullName evidence="1">Uncharacterized protein</fullName>
    </submittedName>
</protein>
<keyword evidence="2" id="KW-1185">Reference proteome</keyword>
<evidence type="ECO:0000313" key="2">
    <source>
        <dbReference type="Proteomes" id="UP000823521"/>
    </source>
</evidence>